<evidence type="ECO:0000256" key="12">
    <source>
        <dbReference type="ARBA" id="ARBA00045891"/>
    </source>
</evidence>
<evidence type="ECO:0000256" key="3">
    <source>
        <dbReference type="ARBA" id="ARBA00022448"/>
    </source>
</evidence>
<comment type="subunit">
    <text evidence="11">Interacts with ATG8.</text>
</comment>
<feature type="region of interest" description="Disordered" evidence="14">
    <location>
        <begin position="231"/>
        <end position="252"/>
    </location>
</feature>
<feature type="region of interest" description="Disordered" evidence="14">
    <location>
        <begin position="840"/>
        <end position="875"/>
    </location>
</feature>
<evidence type="ECO:0000256" key="8">
    <source>
        <dbReference type="ARBA" id="ARBA00022927"/>
    </source>
</evidence>
<keyword evidence="3" id="KW-0813">Transport</keyword>
<evidence type="ECO:0000256" key="1">
    <source>
        <dbReference type="ARBA" id="ARBA00004496"/>
    </source>
</evidence>
<comment type="similarity">
    <text evidence="2">Belongs to the peptidase C54 family.</text>
</comment>
<keyword evidence="7" id="KW-0788">Thiol protease</keyword>
<dbReference type="SUPFAM" id="SSF54001">
    <property type="entry name" value="Cysteine proteinases"/>
    <property type="match status" value="1"/>
</dbReference>
<dbReference type="GO" id="GO:0004197">
    <property type="term" value="F:cysteine-type endopeptidase activity"/>
    <property type="evidence" value="ECO:0007669"/>
    <property type="project" value="TreeGrafter"/>
</dbReference>
<dbReference type="GO" id="GO:0016485">
    <property type="term" value="P:protein processing"/>
    <property type="evidence" value="ECO:0007669"/>
    <property type="project" value="TreeGrafter"/>
</dbReference>
<dbReference type="GO" id="GO:0034727">
    <property type="term" value="P:piecemeal microautophagy of the nucleus"/>
    <property type="evidence" value="ECO:0007669"/>
    <property type="project" value="TreeGrafter"/>
</dbReference>
<dbReference type="CDD" id="cd06503">
    <property type="entry name" value="ATP-synt_Fo_b"/>
    <property type="match status" value="1"/>
</dbReference>
<feature type="region of interest" description="Disordered" evidence="14">
    <location>
        <begin position="922"/>
        <end position="941"/>
    </location>
</feature>
<dbReference type="GO" id="GO:0005737">
    <property type="term" value="C:cytoplasm"/>
    <property type="evidence" value="ECO:0007669"/>
    <property type="project" value="UniProtKB-SubCell"/>
</dbReference>
<dbReference type="InterPro" id="IPR046792">
    <property type="entry name" value="Peptidase_C54_cat"/>
</dbReference>
<evidence type="ECO:0000313" key="16">
    <source>
        <dbReference type="EMBL" id="RMZ53549.1"/>
    </source>
</evidence>
<dbReference type="Pfam" id="PF03416">
    <property type="entry name" value="Peptidase_C54"/>
    <property type="match status" value="1"/>
</dbReference>
<evidence type="ECO:0000256" key="9">
    <source>
        <dbReference type="ARBA" id="ARBA00023006"/>
    </source>
</evidence>
<feature type="compositionally biased region" description="Basic and acidic residues" evidence="14">
    <location>
        <begin position="922"/>
        <end position="933"/>
    </location>
</feature>
<comment type="subcellular location">
    <subcellularLocation>
        <location evidence="1">Cytoplasm</location>
    </subcellularLocation>
</comment>
<keyword evidence="8" id="KW-0653">Protein transport</keyword>
<evidence type="ECO:0000256" key="14">
    <source>
        <dbReference type="SAM" id="MobiDB-lite"/>
    </source>
</evidence>
<comment type="caution">
    <text evidence="16">The sequence shown here is derived from an EMBL/GenBank/DDBJ whole genome shotgun (WGS) entry which is preliminary data.</text>
</comment>
<evidence type="ECO:0000256" key="6">
    <source>
        <dbReference type="ARBA" id="ARBA00022801"/>
    </source>
</evidence>
<feature type="domain" description="GRIP" evidence="15">
    <location>
        <begin position="1370"/>
        <end position="1420"/>
    </location>
</feature>
<dbReference type="GO" id="GO:0019786">
    <property type="term" value="F:protein-phosphatidylethanolamide deconjugating activity"/>
    <property type="evidence" value="ECO:0007669"/>
    <property type="project" value="InterPro"/>
</dbReference>
<feature type="compositionally biased region" description="Low complexity" evidence="14">
    <location>
        <begin position="818"/>
        <end position="827"/>
    </location>
</feature>
<comment type="catalytic activity">
    <reaction evidence="10">
        <text>[protein]-C-terminal L-amino acid-glycyl-phosphatidylethanolamide + H2O = [protein]-C-terminal L-amino acid-glycine + a 1,2-diacyl-sn-glycero-3-phosphoethanolamine</text>
        <dbReference type="Rhea" id="RHEA:67548"/>
        <dbReference type="Rhea" id="RHEA-COMP:17323"/>
        <dbReference type="Rhea" id="RHEA-COMP:17324"/>
        <dbReference type="ChEBI" id="CHEBI:15377"/>
        <dbReference type="ChEBI" id="CHEBI:64612"/>
        <dbReference type="ChEBI" id="CHEBI:172940"/>
        <dbReference type="ChEBI" id="CHEBI:172941"/>
    </reaction>
    <physiologicalReaction direction="left-to-right" evidence="10">
        <dbReference type="Rhea" id="RHEA:67549"/>
    </physiologicalReaction>
</comment>
<keyword evidence="9" id="KW-0072">Autophagy</keyword>
<evidence type="ECO:0000256" key="5">
    <source>
        <dbReference type="ARBA" id="ARBA00022670"/>
    </source>
</evidence>
<dbReference type="Pfam" id="PF01465">
    <property type="entry name" value="GRIP"/>
    <property type="match status" value="1"/>
</dbReference>
<feature type="region of interest" description="Disordered" evidence="14">
    <location>
        <begin position="424"/>
        <end position="444"/>
    </location>
</feature>
<keyword evidence="4" id="KW-0963">Cytoplasm</keyword>
<feature type="region of interest" description="Disordered" evidence="14">
    <location>
        <begin position="1282"/>
        <end position="1322"/>
    </location>
</feature>
<dbReference type="InterPro" id="IPR038765">
    <property type="entry name" value="Papain-like_cys_pep_sf"/>
</dbReference>
<keyword evidence="5" id="KW-0645">Protease</keyword>
<keyword evidence="6" id="KW-0378">Hydrolase</keyword>
<comment type="function">
    <text evidence="12">Cysteine protease that plays a key role in autophagy by mediating both proteolytic activation and delipidation of ATG8 family proteins. The protease activity is required for proteolytic activation of ATG8 family proteins: cleaves the C-terminal amino acid of ATG8 proteins to reveal a C-terminal glycine. Exposure of the glycine at the C-terminus is essential for ATG8 proteins conjugation to phosphatidylethanolamine (PE) and insertion to membranes, which is necessary for autophagy. In addition to the protease activity, also mediates delipidation of PE-conjugated ATG8 proteins.</text>
</comment>
<feature type="coiled-coil region" evidence="13">
    <location>
        <begin position="1086"/>
        <end position="1197"/>
    </location>
</feature>
<accession>A0A3M7KUK9</accession>
<dbReference type="EMBL" id="QOKY01000197">
    <property type="protein sequence ID" value="RMZ53549.1"/>
    <property type="molecule type" value="Genomic_DNA"/>
</dbReference>
<feature type="region of interest" description="Disordered" evidence="14">
    <location>
        <begin position="794"/>
        <end position="828"/>
    </location>
</feature>
<dbReference type="InterPro" id="IPR000237">
    <property type="entry name" value="GRIP_dom"/>
</dbReference>
<evidence type="ECO:0000313" key="17">
    <source>
        <dbReference type="Proteomes" id="UP000279271"/>
    </source>
</evidence>
<organism evidence="16 17">
    <name type="scientific">Auxenochlorella protothecoides</name>
    <name type="common">Green microalga</name>
    <name type="synonym">Chlorella protothecoides</name>
    <dbReference type="NCBI Taxonomy" id="3075"/>
    <lineage>
        <taxon>Eukaryota</taxon>
        <taxon>Viridiplantae</taxon>
        <taxon>Chlorophyta</taxon>
        <taxon>core chlorophytes</taxon>
        <taxon>Trebouxiophyceae</taxon>
        <taxon>Chlorellales</taxon>
        <taxon>Chlorellaceae</taxon>
        <taxon>Auxenochlorella</taxon>
    </lineage>
</organism>
<dbReference type="InterPro" id="IPR005078">
    <property type="entry name" value="Peptidase_C54"/>
</dbReference>
<evidence type="ECO:0000256" key="7">
    <source>
        <dbReference type="ARBA" id="ARBA00022807"/>
    </source>
</evidence>
<gene>
    <name evidence="16" type="ORF">APUTEX25_003371</name>
</gene>
<evidence type="ECO:0000256" key="10">
    <source>
        <dbReference type="ARBA" id="ARBA00029362"/>
    </source>
</evidence>
<evidence type="ECO:0000256" key="4">
    <source>
        <dbReference type="ARBA" id="ARBA00022490"/>
    </source>
</evidence>
<dbReference type="PROSITE" id="PS50913">
    <property type="entry name" value="GRIP"/>
    <property type="match status" value="1"/>
</dbReference>
<dbReference type="GO" id="GO:0000045">
    <property type="term" value="P:autophagosome assembly"/>
    <property type="evidence" value="ECO:0007669"/>
    <property type="project" value="TreeGrafter"/>
</dbReference>
<feature type="coiled-coil region" evidence="13">
    <location>
        <begin position="545"/>
        <end position="674"/>
    </location>
</feature>
<reference evidence="17" key="1">
    <citation type="journal article" date="2018" name="Algal Res.">
        <title>Characterization of plant carbon substrate utilization by Auxenochlorella protothecoides.</title>
        <authorList>
            <person name="Vogler B.W."/>
            <person name="Starkenburg S.R."/>
            <person name="Sudasinghe N."/>
            <person name="Schambach J.Y."/>
            <person name="Rollin J.A."/>
            <person name="Pattathil S."/>
            <person name="Barry A.N."/>
        </authorList>
    </citation>
    <scope>NUCLEOTIDE SEQUENCE [LARGE SCALE GENOMIC DNA]</scope>
    <source>
        <strain evidence="17">UTEX 25</strain>
    </source>
</reference>
<dbReference type="GO" id="GO:0015031">
    <property type="term" value="P:protein transport"/>
    <property type="evidence" value="ECO:0007669"/>
    <property type="project" value="UniProtKB-KW"/>
</dbReference>
<evidence type="ECO:0000256" key="13">
    <source>
        <dbReference type="SAM" id="Coils"/>
    </source>
</evidence>
<dbReference type="GO" id="GO:0000423">
    <property type="term" value="P:mitophagy"/>
    <property type="evidence" value="ECO:0007669"/>
    <property type="project" value="TreeGrafter"/>
</dbReference>
<dbReference type="Proteomes" id="UP000279271">
    <property type="component" value="Unassembled WGS sequence"/>
</dbReference>
<dbReference type="PANTHER" id="PTHR22624:SF49">
    <property type="entry name" value="CYSTEINE PROTEASE"/>
    <property type="match status" value="1"/>
</dbReference>
<dbReference type="GO" id="GO:0035973">
    <property type="term" value="P:aggrephagy"/>
    <property type="evidence" value="ECO:0007669"/>
    <property type="project" value="TreeGrafter"/>
</dbReference>
<proteinExistence type="inferred from homology"/>
<evidence type="ECO:0000259" key="15">
    <source>
        <dbReference type="PROSITE" id="PS50913"/>
    </source>
</evidence>
<evidence type="ECO:0000256" key="2">
    <source>
        <dbReference type="ARBA" id="ARBA00010958"/>
    </source>
</evidence>
<name>A0A3M7KUK9_AUXPR</name>
<feature type="coiled-coil region" evidence="13">
    <location>
        <begin position="737"/>
        <end position="764"/>
    </location>
</feature>
<dbReference type="PANTHER" id="PTHR22624">
    <property type="entry name" value="CYSTEINE PROTEASE ATG4"/>
    <property type="match status" value="1"/>
</dbReference>
<sequence>MGDQDALSTYDQIRLTLSSSYYTLRRALKLNRLRDLLQQSALAPDAPIWIMGQEYAASPELGQEEQEEVLRELVCCFQSIIWMTYRSHFAPITVGDSHLRTDAGWGCTLRSGQMIMAQGLRRHLLGSDWRWPEESVASPPPGLASLLSLFHDLPQTSAPLSIHSLCEHGRACGVQAGRWLGPWVMAKSMEAVARTSRPLLDVGLTVAVLDEPGGAVPQLLISSHEDLWGGPFGGEAAAGPEPRPAGGGGPSSCAKRPGLIMLVPLVLGLGKLNPRYIPQLQAVLTMPQSIGIVGGRPGSSLYFVGTQQDLLLYLDPHEVQEAATGDEHWRSYCGTTLRTLPFTAMDPSLALGFYVGSKEEYLGLCSALEQLESRSGGAPLVCVTRARLSMEHESPLDEWEPDELTSEDEGAEVMHAEAGALHATEEGDAGTVPSAATVRDAGTPTREAGTALGGGALLDGVGLPSPQTDGASSPLASPRLWPRERTEMDPSGFESVYLKALADQARAAGGRLATSAQAGIAQAQQNFAAQRAANPGSDLAAEDAIRLLTAQNEALRMRLKAQKRLSEENEHLRAALEQLQGRDEGVAAPGPASERAELESQVEMLVAALADARAEAVSARSAAQDAAAELAAALRTVKELRSERCSLRELQAATAEAAAQAAALEREKRGLQATLGVERVERRELELAQAEIEGLRVCLGESQAAWAAHVAAQELRGREAGPEEEEGVQGAPGAAELERVQAELAQTRAELGQTRAELTGAQADLAHAHAELPGRRRELLAAEQPLDLQNLKAVPHPSVQPDAGLPAASAPRVRPDSADSASPGPASRDLEELRDLLSGAGSLASDPGAGPVQRSVSVPVPGASTADAPGSHGTGGIAQALLDRMAASIRATEGSFAGLSEDLAQARADKERLTQELAALSERAERDRAEAEQRAAGAEARAEELRADGAALSGLRAAEQALEALQAELRAAHEGRDAAVAGLASLRATAAAELEYARQEAAAELANARHEAAAELANAWREAAAEVDTVRRETGAEAERLKSETAAGLEHERVRAAGELAAAHESAAQALAAARAEAAAGLAAAQQAADLQLAAVQEEADALRREAEIAAAASCQASESEVQRLKEEQHRLEAALAAERDSSMDAVEAREAEATAAVTRAEERVRAEVEAAAARDRAELEKQVRAAQDRATEAGGQAEAELARQAEALEATSLRASSAEARCLSLHATTDALRAQTAALQEQVAALEAGVAAASSARSQSAELPVAASGQDRAYQEAELNPGAWGHSNKSGSLGAVPARAGPGSGASEVPEIPAAEGSPADQQIADEAELRGRIRDLELALVESEHTHALRDTSASILKEEIEEMRRRDCRESVSLEYLKNVVLSGFYTGQLPPTSPLVPVLAKLLQFSPQESRQIAAKAAQASQAYRLLPGF</sequence>
<keyword evidence="13" id="KW-0175">Coiled coil</keyword>
<evidence type="ECO:0000256" key="11">
    <source>
        <dbReference type="ARBA" id="ARBA00038724"/>
    </source>
</evidence>
<protein>
    <recommendedName>
        <fullName evidence="15">GRIP domain-containing protein</fullName>
    </recommendedName>
</protein>